<reference evidence="5 6" key="1">
    <citation type="journal article" date="2019" name="Int. J. Syst. Evol. Microbiol.">
        <title>The Global Catalogue of Microorganisms (GCM) 10K type strain sequencing project: providing services to taxonomists for standard genome sequencing and annotation.</title>
        <authorList>
            <consortium name="The Broad Institute Genomics Platform"/>
            <consortium name="The Broad Institute Genome Sequencing Center for Infectious Disease"/>
            <person name="Wu L."/>
            <person name="Ma J."/>
        </authorList>
    </citation>
    <scope>NUCLEOTIDE SEQUENCE [LARGE SCALE GENOMIC DNA]</scope>
    <source>
        <strain evidence="5 6">JCM 12393</strain>
    </source>
</reference>
<feature type="region of interest" description="Disordered" evidence="3">
    <location>
        <begin position="180"/>
        <end position="220"/>
    </location>
</feature>
<protein>
    <recommendedName>
        <fullName evidence="4">Carrier domain-containing protein</fullName>
    </recommendedName>
</protein>
<dbReference type="SUPFAM" id="SSF47336">
    <property type="entry name" value="ACP-like"/>
    <property type="match status" value="1"/>
</dbReference>
<dbReference type="InterPro" id="IPR025110">
    <property type="entry name" value="AMP-bd_C"/>
</dbReference>
<evidence type="ECO:0000256" key="2">
    <source>
        <dbReference type="ARBA" id="ARBA00022553"/>
    </source>
</evidence>
<evidence type="ECO:0000256" key="3">
    <source>
        <dbReference type="SAM" id="MobiDB-lite"/>
    </source>
</evidence>
<sequence>MKLRGLRIEPGEIEAVLSTHPGVREAVVTAREHRPGDVRLVAHLTAAGSDGPPGPAELAAHLRERLPEYMVPGAFTVLDALPLTPSGKVDRAALPEPDGGRPQAAAPFTAPGDGLERTLAGLWRKVLGVERVGAHDNFFDLGGHSLLMAELRSVLASDAGHRVSMVELFQHPTVASLAAHLSRSEGEPSAAPGADARERAEHRRRAGARRQQAAVRRARS</sequence>
<keyword evidence="6" id="KW-1185">Reference proteome</keyword>
<dbReference type="SUPFAM" id="SSF56801">
    <property type="entry name" value="Acetyl-CoA synthetase-like"/>
    <property type="match status" value="1"/>
</dbReference>
<gene>
    <name evidence="5" type="ORF">GCM10009639_55100</name>
</gene>
<dbReference type="InterPro" id="IPR009081">
    <property type="entry name" value="PP-bd_ACP"/>
</dbReference>
<evidence type="ECO:0000256" key="1">
    <source>
        <dbReference type="ARBA" id="ARBA00022450"/>
    </source>
</evidence>
<dbReference type="Gene3D" id="1.10.1200.10">
    <property type="entry name" value="ACP-like"/>
    <property type="match status" value="1"/>
</dbReference>
<dbReference type="InterPro" id="IPR045851">
    <property type="entry name" value="AMP-bd_C_sf"/>
</dbReference>
<keyword evidence="1" id="KW-0596">Phosphopantetheine</keyword>
<dbReference type="InterPro" id="IPR036736">
    <property type="entry name" value="ACP-like_sf"/>
</dbReference>
<evidence type="ECO:0000313" key="5">
    <source>
        <dbReference type="EMBL" id="GAA1406854.1"/>
    </source>
</evidence>
<evidence type="ECO:0000313" key="6">
    <source>
        <dbReference type="Proteomes" id="UP001499863"/>
    </source>
</evidence>
<comment type="caution">
    <text evidence="5">The sequence shown here is derived from an EMBL/GenBank/DDBJ whole genome shotgun (WGS) entry which is preliminary data.</text>
</comment>
<dbReference type="EMBL" id="BAAAKJ010000316">
    <property type="protein sequence ID" value="GAA1406854.1"/>
    <property type="molecule type" value="Genomic_DNA"/>
</dbReference>
<feature type="compositionally biased region" description="Low complexity" evidence="3">
    <location>
        <begin position="209"/>
        <end position="220"/>
    </location>
</feature>
<proteinExistence type="predicted"/>
<name>A0ABN1YE15_9ACTN</name>
<dbReference type="PANTHER" id="PTHR45527">
    <property type="entry name" value="NONRIBOSOMAL PEPTIDE SYNTHETASE"/>
    <property type="match status" value="1"/>
</dbReference>
<dbReference type="Proteomes" id="UP001499863">
    <property type="component" value="Unassembled WGS sequence"/>
</dbReference>
<dbReference type="PROSITE" id="PS50075">
    <property type="entry name" value="CARRIER"/>
    <property type="match status" value="1"/>
</dbReference>
<feature type="domain" description="Carrier" evidence="4">
    <location>
        <begin position="110"/>
        <end position="185"/>
    </location>
</feature>
<dbReference type="Pfam" id="PF13193">
    <property type="entry name" value="AMP-binding_C"/>
    <property type="match status" value="1"/>
</dbReference>
<keyword evidence="2" id="KW-0597">Phosphoprotein</keyword>
<dbReference type="Gene3D" id="3.30.300.30">
    <property type="match status" value="1"/>
</dbReference>
<dbReference type="PANTHER" id="PTHR45527:SF1">
    <property type="entry name" value="FATTY ACID SYNTHASE"/>
    <property type="match status" value="1"/>
</dbReference>
<dbReference type="InterPro" id="IPR020806">
    <property type="entry name" value="PKS_PP-bd"/>
</dbReference>
<dbReference type="Pfam" id="PF00550">
    <property type="entry name" value="PP-binding"/>
    <property type="match status" value="1"/>
</dbReference>
<accession>A0ABN1YE15</accession>
<evidence type="ECO:0000259" key="4">
    <source>
        <dbReference type="PROSITE" id="PS50075"/>
    </source>
</evidence>
<organism evidence="5 6">
    <name type="scientific">Kitasatospora putterlickiae</name>
    <dbReference type="NCBI Taxonomy" id="221725"/>
    <lineage>
        <taxon>Bacteria</taxon>
        <taxon>Bacillati</taxon>
        <taxon>Actinomycetota</taxon>
        <taxon>Actinomycetes</taxon>
        <taxon>Kitasatosporales</taxon>
        <taxon>Streptomycetaceae</taxon>
        <taxon>Kitasatospora</taxon>
    </lineage>
</organism>
<dbReference type="SMART" id="SM00823">
    <property type="entry name" value="PKS_PP"/>
    <property type="match status" value="1"/>
</dbReference>